<comment type="caution">
    <text evidence="1">The sequence shown here is derived from an EMBL/GenBank/DDBJ whole genome shotgun (WGS) entry which is preliminary data.</text>
</comment>
<protein>
    <submittedName>
        <fullName evidence="1">Mediator of rna polymerase ii transcription subunit 28</fullName>
    </submittedName>
</protein>
<evidence type="ECO:0000313" key="2">
    <source>
        <dbReference type="Proteomes" id="UP000829398"/>
    </source>
</evidence>
<dbReference type="EMBL" id="CM039172">
    <property type="protein sequence ID" value="KAH9786491.1"/>
    <property type="molecule type" value="Genomic_DNA"/>
</dbReference>
<reference evidence="2" key="1">
    <citation type="journal article" date="2023" name="Hortic. Res.">
        <title>A chromosome-level phased genome enabling allele-level studies in sweet orange: a case study on citrus Huanglongbing tolerance.</title>
        <authorList>
            <person name="Wu B."/>
            <person name="Yu Q."/>
            <person name="Deng Z."/>
            <person name="Duan Y."/>
            <person name="Luo F."/>
            <person name="Gmitter F. Jr."/>
        </authorList>
    </citation>
    <scope>NUCLEOTIDE SEQUENCE [LARGE SCALE GENOMIC DNA]</scope>
    <source>
        <strain evidence="2">cv. Valencia</strain>
    </source>
</reference>
<evidence type="ECO:0000313" key="1">
    <source>
        <dbReference type="EMBL" id="KAH9786491.1"/>
    </source>
</evidence>
<proteinExistence type="predicted"/>
<sequence>MGKTRIADLSVGGFSPEKLPAPPDYWLCSQAHRLSAHGLSAHGLSAHGLSAHGSSAHGLSAHGSSAHGLSAHGSSAHGFFARESSAHGLSAHGLSAHRTSAHKKSAHGSKVKLKAPGSRPSCYIKRKSSKGLGLSPVSANAMAQQAAADHQQLDSPLQSPQPSRDDMNMISCVTALEAALLPCLPARELQAIDRSPHPSHQIDVERHARDFMEAAKKLQLYFISLQREDQPTEVEMLRKDIAIMEEELKAKKELIKKQERLIQRWRNDLKGQLDKHITELERRLALKAPYGNTLEITFVSFIALVRKFVNMSLEFKAAKITTFSF</sequence>
<name>A0ACB8MLN0_CITSI</name>
<organism evidence="1 2">
    <name type="scientific">Citrus sinensis</name>
    <name type="common">Sweet orange</name>
    <name type="synonym">Citrus aurantium var. sinensis</name>
    <dbReference type="NCBI Taxonomy" id="2711"/>
    <lineage>
        <taxon>Eukaryota</taxon>
        <taxon>Viridiplantae</taxon>
        <taxon>Streptophyta</taxon>
        <taxon>Embryophyta</taxon>
        <taxon>Tracheophyta</taxon>
        <taxon>Spermatophyta</taxon>
        <taxon>Magnoliopsida</taxon>
        <taxon>eudicotyledons</taxon>
        <taxon>Gunneridae</taxon>
        <taxon>Pentapetalae</taxon>
        <taxon>rosids</taxon>
        <taxon>malvids</taxon>
        <taxon>Sapindales</taxon>
        <taxon>Rutaceae</taxon>
        <taxon>Aurantioideae</taxon>
        <taxon>Citrus</taxon>
    </lineage>
</organism>
<keyword evidence="2" id="KW-1185">Reference proteome</keyword>
<gene>
    <name evidence="1" type="ORF">KPL71_010278</name>
</gene>
<accession>A0ACB8MLN0</accession>
<dbReference type="Proteomes" id="UP000829398">
    <property type="component" value="Chromosome 3"/>
</dbReference>